<dbReference type="EMBL" id="CP124616">
    <property type="protein sequence ID" value="WGW02409.1"/>
    <property type="molecule type" value="Genomic_DNA"/>
</dbReference>
<evidence type="ECO:0000313" key="2">
    <source>
        <dbReference type="Proteomes" id="UP001241605"/>
    </source>
</evidence>
<gene>
    <name evidence="1" type="ORF">QF118_10650</name>
</gene>
<reference evidence="1 2" key="1">
    <citation type="submission" date="2023-05" db="EMBL/GenBank/DDBJ databases">
        <title>YMD87, complete Genome.</title>
        <authorList>
            <person name="Zhang J."/>
            <person name="Xu X."/>
        </authorList>
    </citation>
    <scope>NUCLEOTIDE SEQUENCE [LARGE SCALE GENOMIC DNA]</scope>
    <source>
        <strain evidence="1 2">YMD87</strain>
    </source>
</reference>
<dbReference type="Proteomes" id="UP001241605">
    <property type="component" value="Chromosome"/>
</dbReference>
<accession>A0ABY8QD33</accession>
<dbReference type="InterPro" id="IPR016119">
    <property type="entry name" value="Br/Cl_peroxidase_C"/>
</dbReference>
<name>A0ABY8QD33_9RHOB</name>
<dbReference type="InterPro" id="IPR036938">
    <property type="entry name" value="PAP2/HPO_sf"/>
</dbReference>
<proteinExistence type="predicted"/>
<organism evidence="1 2">
    <name type="scientific">Tropicibacter oceani</name>
    <dbReference type="NCBI Taxonomy" id="3058420"/>
    <lineage>
        <taxon>Bacteria</taxon>
        <taxon>Pseudomonadati</taxon>
        <taxon>Pseudomonadota</taxon>
        <taxon>Alphaproteobacteria</taxon>
        <taxon>Rhodobacterales</taxon>
        <taxon>Roseobacteraceae</taxon>
        <taxon>Tropicibacter</taxon>
    </lineage>
</organism>
<keyword evidence="2" id="KW-1185">Reference proteome</keyword>
<dbReference type="SUPFAM" id="SSF48317">
    <property type="entry name" value="Acid phosphatase/Vanadium-dependent haloperoxidase"/>
    <property type="match status" value="1"/>
</dbReference>
<sequence length="182" mass="20448">MNPSRDLCNRAIGDDKNLYDNRYPAGLFGAERPLTLMHEQYLGLDKEGRKAVPFATAVVPDPDSEYTKLKPISETLTIQHELDKLAANISIGRNFAGVHFYTDYYESLRMGERLAVSILQEQMLTYREPVSMRFTSFDGDRIMIVGTGGTRNQDDAAVLVWDADGNGGTRADLDAWWSRHNG</sequence>
<evidence type="ECO:0000313" key="1">
    <source>
        <dbReference type="EMBL" id="WGW02409.1"/>
    </source>
</evidence>
<protein>
    <submittedName>
        <fullName evidence="1">Uncharacterized protein</fullName>
    </submittedName>
</protein>
<dbReference type="Gene3D" id="1.10.606.10">
    <property type="entry name" value="Vanadium-containing Chloroperoxidase, domain 2"/>
    <property type="match status" value="1"/>
</dbReference>
<dbReference type="RefSeq" id="WP_282299043.1">
    <property type="nucleotide sequence ID" value="NZ_CP124616.1"/>
</dbReference>